<dbReference type="InterPro" id="IPR046507">
    <property type="entry name" value="DUF6685"/>
</dbReference>
<dbReference type="EMBL" id="CP010025">
    <property type="protein sequence ID" value="AJZ56821.1"/>
    <property type="molecule type" value="Genomic_DNA"/>
</dbReference>
<name>A0AAP5UX71_9BURK</name>
<dbReference type="Proteomes" id="UP001246473">
    <property type="component" value="Unassembled WGS sequence"/>
</dbReference>
<evidence type="ECO:0000313" key="2">
    <source>
        <dbReference type="EMBL" id="MDT8842655.1"/>
    </source>
</evidence>
<sequence>MATLQRVSSVTSILKLLADSVREDFGRPVKLQRLLAATPDLPTRLSDSAPCILASSVPAWHRLNDGISLNFQDRLPRGTLMGWKRIGGDYRGHKIHRSEYEQICVETTVKGWWCDISDVHGFSGSKSKLSEFSSTDAMVERNSRTMIDEITPEKLAENLAHDEIRILHRKKTTDHFACYQWDGRLWLMNCGGSHHFAAAKYIASRLPQRVPLQADLRVYALNEEAISSLRRDFEMFVVPNHAAFSNGFGDAMRSFGATWHWHGMPAPYNQTRAILLPRGERRSMRVAEDLAKAGVVDLGQVLSNLAANQHKSIDRLREQSVERPRVRT</sequence>
<proteinExistence type="predicted"/>
<evidence type="ECO:0000313" key="4">
    <source>
        <dbReference type="Proteomes" id="UP001246473"/>
    </source>
</evidence>
<organism evidence="2 4">
    <name type="scientific">Paraburkholderia fungorum</name>
    <dbReference type="NCBI Taxonomy" id="134537"/>
    <lineage>
        <taxon>Bacteria</taxon>
        <taxon>Pseudomonadati</taxon>
        <taxon>Pseudomonadota</taxon>
        <taxon>Betaproteobacteria</taxon>
        <taxon>Burkholderiales</taxon>
        <taxon>Burkholderiaceae</taxon>
        <taxon>Paraburkholderia</taxon>
    </lineage>
</organism>
<dbReference type="GeneID" id="66521243"/>
<dbReference type="Proteomes" id="UP000032614">
    <property type="component" value="Chromosome 3"/>
</dbReference>
<gene>
    <name evidence="1" type="ORF">OI25_7233</name>
    <name evidence="2" type="ORF">ParKJ_35035</name>
</gene>
<dbReference type="AlphaFoldDB" id="A0AAP5UX71"/>
<dbReference type="Pfam" id="PF20390">
    <property type="entry name" value="DUF6685"/>
    <property type="match status" value="1"/>
</dbReference>
<accession>A0AAP5UX71</accession>
<dbReference type="KEGG" id="bfn:OI25_7233"/>
<evidence type="ECO:0000313" key="1">
    <source>
        <dbReference type="EMBL" id="AJZ56821.1"/>
    </source>
</evidence>
<reference evidence="1 3" key="1">
    <citation type="journal article" date="2015" name="Genome Announc.">
        <title>Complete genome sequences for 59 burkholderia isolates, both pathogenic and near neighbor.</title>
        <authorList>
            <person name="Johnson S.L."/>
            <person name="Bishop-Lilly K.A."/>
            <person name="Ladner J.T."/>
            <person name="Daligault H.E."/>
            <person name="Davenport K.W."/>
            <person name="Jaissle J."/>
            <person name="Frey K.G."/>
            <person name="Koroleva G.I."/>
            <person name="Bruce D.C."/>
            <person name="Coyne S.R."/>
            <person name="Broomall S.M."/>
            <person name="Li P.E."/>
            <person name="Teshima H."/>
            <person name="Gibbons H.S."/>
            <person name="Palacios G.F."/>
            <person name="Rosenzweig C.N."/>
            <person name="Redden C.L."/>
            <person name="Xu Y."/>
            <person name="Minogue T.D."/>
            <person name="Chain P.S."/>
        </authorList>
    </citation>
    <scope>NUCLEOTIDE SEQUENCE [LARGE SCALE GENOMIC DNA]</scope>
    <source>
        <strain evidence="1 3">ATCC BAA-463</strain>
    </source>
</reference>
<dbReference type="EMBL" id="JANSLM010000018">
    <property type="protein sequence ID" value="MDT8842655.1"/>
    <property type="molecule type" value="Genomic_DNA"/>
</dbReference>
<reference evidence="2" key="2">
    <citation type="submission" date="2022-08" db="EMBL/GenBank/DDBJ databases">
        <authorList>
            <person name="Kim S.-J."/>
        </authorList>
    </citation>
    <scope>NUCLEOTIDE SEQUENCE</scope>
    <source>
        <strain evidence="2">KJ</strain>
    </source>
</reference>
<protein>
    <submittedName>
        <fullName evidence="2">Uncharacterized protein</fullName>
    </submittedName>
</protein>
<evidence type="ECO:0000313" key="3">
    <source>
        <dbReference type="Proteomes" id="UP000032614"/>
    </source>
</evidence>
<dbReference type="RefSeq" id="WP_200898811.1">
    <property type="nucleotide sequence ID" value="NZ_CP010025.1"/>
</dbReference>